<dbReference type="EMBL" id="JAWZYT010003079">
    <property type="protein sequence ID" value="KAK4300334.1"/>
    <property type="molecule type" value="Genomic_DNA"/>
</dbReference>
<dbReference type="Proteomes" id="UP001292094">
    <property type="component" value="Unassembled WGS sequence"/>
</dbReference>
<feature type="compositionally biased region" description="Basic residues" evidence="1">
    <location>
        <begin position="1"/>
        <end position="10"/>
    </location>
</feature>
<accession>A0AAE1TZ14</accession>
<keyword evidence="3" id="KW-1185">Reference proteome</keyword>
<proteinExistence type="predicted"/>
<feature type="region of interest" description="Disordered" evidence="1">
    <location>
        <begin position="56"/>
        <end position="77"/>
    </location>
</feature>
<comment type="caution">
    <text evidence="2">The sequence shown here is derived from an EMBL/GenBank/DDBJ whole genome shotgun (WGS) entry which is preliminary data.</text>
</comment>
<name>A0AAE1TZ14_9EUCA</name>
<organism evidence="2 3">
    <name type="scientific">Petrolisthes manimaculis</name>
    <dbReference type="NCBI Taxonomy" id="1843537"/>
    <lineage>
        <taxon>Eukaryota</taxon>
        <taxon>Metazoa</taxon>
        <taxon>Ecdysozoa</taxon>
        <taxon>Arthropoda</taxon>
        <taxon>Crustacea</taxon>
        <taxon>Multicrustacea</taxon>
        <taxon>Malacostraca</taxon>
        <taxon>Eumalacostraca</taxon>
        <taxon>Eucarida</taxon>
        <taxon>Decapoda</taxon>
        <taxon>Pleocyemata</taxon>
        <taxon>Anomura</taxon>
        <taxon>Galatheoidea</taxon>
        <taxon>Porcellanidae</taxon>
        <taxon>Petrolisthes</taxon>
    </lineage>
</organism>
<reference evidence="2" key="1">
    <citation type="submission" date="2023-11" db="EMBL/GenBank/DDBJ databases">
        <title>Genome assemblies of two species of porcelain crab, Petrolisthes cinctipes and Petrolisthes manimaculis (Anomura: Porcellanidae).</title>
        <authorList>
            <person name="Angst P."/>
        </authorList>
    </citation>
    <scope>NUCLEOTIDE SEQUENCE</scope>
    <source>
        <strain evidence="2">PB745_02</strain>
        <tissue evidence="2">Gill</tissue>
    </source>
</reference>
<feature type="region of interest" description="Disordered" evidence="1">
    <location>
        <begin position="1"/>
        <end position="31"/>
    </location>
</feature>
<gene>
    <name evidence="2" type="ORF">Pmani_027461</name>
</gene>
<evidence type="ECO:0000313" key="2">
    <source>
        <dbReference type="EMBL" id="KAK4300334.1"/>
    </source>
</evidence>
<evidence type="ECO:0000256" key="1">
    <source>
        <dbReference type="SAM" id="MobiDB-lite"/>
    </source>
</evidence>
<sequence>MMCRGKRKASKSLSINPPTKTRPRQLHQRDLPSPIINACTEDATAAKLRQIKMKLTPAQPSPAKQRAVRASMSHNSR</sequence>
<protein>
    <submittedName>
        <fullName evidence="2">Uncharacterized protein</fullName>
    </submittedName>
</protein>
<dbReference type="AlphaFoldDB" id="A0AAE1TZ14"/>
<evidence type="ECO:0000313" key="3">
    <source>
        <dbReference type="Proteomes" id="UP001292094"/>
    </source>
</evidence>